<keyword evidence="7" id="KW-1185">Reference proteome</keyword>
<keyword evidence="4" id="KW-0732">Signal</keyword>
<dbReference type="SUPFAM" id="SSF57610">
    <property type="entry name" value="Thyroglobulin type-1 domain"/>
    <property type="match status" value="1"/>
</dbReference>
<evidence type="ECO:0000256" key="1">
    <source>
        <dbReference type="ARBA" id="ARBA00023157"/>
    </source>
</evidence>
<dbReference type="InterPro" id="IPR043406">
    <property type="entry name" value="EPCAM/Trop-2"/>
</dbReference>
<keyword evidence="1" id="KW-1015">Disulfide bond</keyword>
<protein>
    <recommendedName>
        <fullName evidence="5">Thyroglobulin type-1 domain-containing protein</fullName>
    </recommendedName>
</protein>
<dbReference type="InterPro" id="IPR000716">
    <property type="entry name" value="Thyroglobulin_1"/>
</dbReference>
<feature type="signal peptide" evidence="4">
    <location>
        <begin position="1"/>
        <end position="19"/>
    </location>
</feature>
<feature type="transmembrane region" description="Helical" evidence="3">
    <location>
        <begin position="228"/>
        <end position="249"/>
    </location>
</feature>
<dbReference type="Gene3D" id="4.10.800.10">
    <property type="entry name" value="Thyroglobulin type-1"/>
    <property type="match status" value="1"/>
</dbReference>
<dbReference type="Pfam" id="PF00086">
    <property type="entry name" value="Thyroglobulin_1"/>
    <property type="match status" value="1"/>
</dbReference>
<keyword evidence="3" id="KW-0472">Membrane</keyword>
<dbReference type="GO" id="GO:0016020">
    <property type="term" value="C:membrane"/>
    <property type="evidence" value="ECO:0007669"/>
    <property type="project" value="InterPro"/>
</dbReference>
<dbReference type="PANTHER" id="PTHR14168">
    <property type="entry name" value="TUMOR-ASSOCIATED CALCIUM SIGNAL TRANSDUCER"/>
    <property type="match status" value="1"/>
</dbReference>
<evidence type="ECO:0000256" key="2">
    <source>
        <dbReference type="PROSITE-ProRule" id="PRU00500"/>
    </source>
</evidence>
<feature type="chain" id="PRO_5024292943" description="Thyroglobulin type-1 domain-containing protein" evidence="4">
    <location>
        <begin position="20"/>
        <end position="268"/>
    </location>
</feature>
<dbReference type="SMART" id="SM00211">
    <property type="entry name" value="TY"/>
    <property type="match status" value="1"/>
</dbReference>
<reference evidence="6 7" key="1">
    <citation type="submission" date="2019-06" db="EMBL/GenBank/DDBJ databases">
        <title>A chromosome-scale genome assembly of the striped catfish, Pangasianodon hypophthalmus.</title>
        <authorList>
            <person name="Wen M."/>
            <person name="Zahm M."/>
            <person name="Roques C."/>
            <person name="Cabau C."/>
            <person name="Klopp C."/>
            <person name="Donnadieu C."/>
            <person name="Jouanno E."/>
            <person name="Avarre J.-C."/>
            <person name="Campet M."/>
            <person name="Ha T.T.T."/>
            <person name="Dugue R."/>
            <person name="Lampietro C."/>
            <person name="Louis A."/>
            <person name="Herpin A."/>
            <person name="Echchiki A."/>
            <person name="Berthelot C."/>
            <person name="Parey E."/>
            <person name="Roest-Crollius H."/>
            <person name="Braasch I."/>
            <person name="Postlethwait J."/>
            <person name="Bobe J."/>
            <person name="Montfort J."/>
            <person name="Bouchez O."/>
            <person name="Begum T."/>
            <person name="Schartl M."/>
            <person name="Guiguen Y."/>
        </authorList>
    </citation>
    <scope>NUCLEOTIDE SEQUENCE [LARGE SCALE GENOMIC DNA]</scope>
    <source>
        <strain evidence="6 7">Indonesia</strain>
        <tissue evidence="6">Blood</tissue>
    </source>
</reference>
<dbReference type="PANTHER" id="PTHR14168:SF4">
    <property type="entry name" value="EPITHELIAL CELL ADHESION MOLECULE PRECURSOR"/>
    <property type="match status" value="1"/>
</dbReference>
<gene>
    <name evidence="6" type="ORF">PHYPO_G00037310</name>
</gene>
<dbReference type="Pfam" id="PF21283">
    <property type="entry name" value="EPCAM-Trop-2_C"/>
    <property type="match status" value="1"/>
</dbReference>
<accession>A0A5N5MKS0</accession>
<dbReference type="OrthoDB" id="8953056at2759"/>
<keyword evidence="3" id="KW-1133">Transmembrane helix</keyword>
<dbReference type="AlphaFoldDB" id="A0A5N5MKS0"/>
<dbReference type="PROSITE" id="PS51162">
    <property type="entry name" value="THYROGLOBULIN_1_2"/>
    <property type="match status" value="1"/>
</dbReference>
<evidence type="ECO:0000313" key="7">
    <source>
        <dbReference type="Proteomes" id="UP000327468"/>
    </source>
</evidence>
<dbReference type="EMBL" id="VFJC01000013">
    <property type="protein sequence ID" value="KAB5555715.1"/>
    <property type="molecule type" value="Genomic_DNA"/>
</dbReference>
<comment type="caution">
    <text evidence="2">Lacks conserved residue(s) required for the propagation of feature annotation.</text>
</comment>
<evidence type="ECO:0000256" key="4">
    <source>
        <dbReference type="SAM" id="SignalP"/>
    </source>
</evidence>
<proteinExistence type="predicted"/>
<keyword evidence="3" id="KW-0812">Transmembrane</keyword>
<dbReference type="PROSITE" id="PS00484">
    <property type="entry name" value="THYROGLOBULIN_1_1"/>
    <property type="match status" value="1"/>
</dbReference>
<evidence type="ECO:0000256" key="3">
    <source>
        <dbReference type="SAM" id="Phobius"/>
    </source>
</evidence>
<dbReference type="InterPro" id="IPR049420">
    <property type="entry name" value="EPCAM-Trop-2_C"/>
</dbReference>
<dbReference type="Proteomes" id="UP000327468">
    <property type="component" value="Chromosome 12"/>
</dbReference>
<evidence type="ECO:0000313" key="6">
    <source>
        <dbReference type="EMBL" id="KAB5555715.1"/>
    </source>
</evidence>
<feature type="domain" description="Thyroglobulin type-1" evidence="5">
    <location>
        <begin position="21"/>
        <end position="95"/>
    </location>
</feature>
<organism evidence="6 7">
    <name type="scientific">Pangasianodon hypophthalmus</name>
    <name type="common">Striped catfish</name>
    <name type="synonym">Helicophagus hypophthalmus</name>
    <dbReference type="NCBI Taxonomy" id="310915"/>
    <lineage>
        <taxon>Eukaryota</taxon>
        <taxon>Metazoa</taxon>
        <taxon>Chordata</taxon>
        <taxon>Craniata</taxon>
        <taxon>Vertebrata</taxon>
        <taxon>Euteleostomi</taxon>
        <taxon>Actinopterygii</taxon>
        <taxon>Neopterygii</taxon>
        <taxon>Teleostei</taxon>
        <taxon>Ostariophysi</taxon>
        <taxon>Siluriformes</taxon>
        <taxon>Pangasiidae</taxon>
        <taxon>Pangasianodon</taxon>
    </lineage>
</organism>
<dbReference type="CDD" id="cd00191">
    <property type="entry name" value="TY"/>
    <property type="match status" value="1"/>
</dbReference>
<evidence type="ECO:0000259" key="5">
    <source>
        <dbReference type="PROSITE" id="PS51162"/>
    </source>
</evidence>
<name>A0A5N5MKS0_PANHP</name>
<dbReference type="InterPro" id="IPR036857">
    <property type="entry name" value="Thyroglobulin_1_sf"/>
</dbReference>
<sequence length="268" mass="30532">MIFVGVRLFLLSFLGSSYALIPKCFQMKEEIYHLQHSLISESNVTTLADGNGLYDPECDPSGLFKAKQCNNSDVCWCVDSAGVRQSDNGDRNLQCEEPAGQNWVRIEMKHKETSNPLEPSQLQRAIASAIQERDNVDPNLNSKTEVKYDVDARLITIEVRKNPDDQTQDLSLLTYYMEKDVVVQSLFNDQMKFEPTVEGEKLEIESIMVYYVDEKEPTKSKQTLTTGFLTATGVFVMATCVGLLILFLIRRQKRNQYEKAQTSEMEEI</sequence>
<comment type="caution">
    <text evidence="6">The sequence shown here is derived from an EMBL/GenBank/DDBJ whole genome shotgun (WGS) entry which is preliminary data.</text>
</comment>